<evidence type="ECO:0000313" key="3">
    <source>
        <dbReference type="EnsemblMetazoa" id="Aqu2.1.02180_001"/>
    </source>
</evidence>
<proteinExistence type="predicted"/>
<sequence length="183" mass="20684">VLFWSQHVSFILVGIIVITSIRGLLITLTKFFYAIASSKSSNAIVLCLAEVMACMYFVSVLLMRMNVPEEYRLGVMWPGAEPVKDQFNETYFSIAKDIVNKAANYSINILLDMHQDVLLARFCGEGVPDWTIDPEVAKNFPEPLSRRYIVDNVTGHPTSEDCAKHAWAEYYPTEATSAMRYLS</sequence>
<dbReference type="SUPFAM" id="SSF51445">
    <property type="entry name" value="(Trans)glycosidases"/>
    <property type="match status" value="1"/>
</dbReference>
<dbReference type="InParanoid" id="A0A1X7SJD0"/>
<dbReference type="AlphaFoldDB" id="A0A1X7SJD0"/>
<dbReference type="InterPro" id="IPR017853">
    <property type="entry name" value="GH"/>
</dbReference>
<dbReference type="PANTHER" id="PTHR15948">
    <property type="entry name" value="G-PROTEIN COUPLED RECEPTOR 89-RELATED"/>
    <property type="match status" value="1"/>
</dbReference>
<keyword evidence="1" id="KW-0472">Membrane</keyword>
<dbReference type="PANTHER" id="PTHR15948:SF0">
    <property type="entry name" value="GOLGI PH REGULATOR A-RELATED"/>
    <property type="match status" value="1"/>
</dbReference>
<keyword evidence="1" id="KW-1133">Transmembrane helix</keyword>
<dbReference type="Pfam" id="PF12430">
    <property type="entry name" value="ABA_GPCR"/>
    <property type="match status" value="1"/>
</dbReference>
<dbReference type="InterPro" id="IPR025969">
    <property type="entry name" value="ABA_GPCR_dom"/>
</dbReference>
<protein>
    <recommendedName>
        <fullName evidence="2">Abscisic acid G-protein coupled receptor-like domain-containing protein</fullName>
    </recommendedName>
</protein>
<accession>A0A1X7SJD0</accession>
<feature type="domain" description="Abscisic acid G-protein coupled receptor-like" evidence="2">
    <location>
        <begin position="4"/>
        <end position="72"/>
    </location>
</feature>
<dbReference type="OrthoDB" id="1887033at2759"/>
<name>A0A1X7SJD0_AMPQE</name>
<evidence type="ECO:0000259" key="2">
    <source>
        <dbReference type="Pfam" id="PF12430"/>
    </source>
</evidence>
<reference evidence="3" key="1">
    <citation type="submission" date="2017-05" db="UniProtKB">
        <authorList>
            <consortium name="EnsemblMetazoa"/>
        </authorList>
    </citation>
    <scope>IDENTIFICATION</scope>
</reference>
<feature type="transmembrane region" description="Helical" evidence="1">
    <location>
        <begin position="42"/>
        <end position="63"/>
    </location>
</feature>
<dbReference type="Gene3D" id="3.20.20.80">
    <property type="entry name" value="Glycosidases"/>
    <property type="match status" value="1"/>
</dbReference>
<feature type="transmembrane region" description="Helical" evidence="1">
    <location>
        <begin position="12"/>
        <end position="36"/>
    </location>
</feature>
<evidence type="ECO:0000256" key="1">
    <source>
        <dbReference type="SAM" id="Phobius"/>
    </source>
</evidence>
<dbReference type="EnsemblMetazoa" id="Aqu2.1.02180_001">
    <property type="protein sequence ID" value="Aqu2.1.02180_001"/>
    <property type="gene ID" value="Aqu2.1.02180"/>
</dbReference>
<dbReference type="eggNOG" id="ENOG502RS4Q">
    <property type="taxonomic scope" value="Eukaryota"/>
</dbReference>
<dbReference type="InterPro" id="IPR015672">
    <property type="entry name" value="GPHR/GTG"/>
</dbReference>
<keyword evidence="1" id="KW-0812">Transmembrane</keyword>
<organism evidence="3">
    <name type="scientific">Amphimedon queenslandica</name>
    <name type="common">Sponge</name>
    <dbReference type="NCBI Taxonomy" id="400682"/>
    <lineage>
        <taxon>Eukaryota</taxon>
        <taxon>Metazoa</taxon>
        <taxon>Porifera</taxon>
        <taxon>Demospongiae</taxon>
        <taxon>Heteroscleromorpha</taxon>
        <taxon>Haplosclerida</taxon>
        <taxon>Niphatidae</taxon>
        <taxon>Amphimedon</taxon>
    </lineage>
</organism>